<organism evidence="2 3">
    <name type="scientific">Cajanus cajan</name>
    <name type="common">Pigeon pea</name>
    <name type="synonym">Cajanus indicus</name>
    <dbReference type="NCBI Taxonomy" id="3821"/>
    <lineage>
        <taxon>Eukaryota</taxon>
        <taxon>Viridiplantae</taxon>
        <taxon>Streptophyta</taxon>
        <taxon>Embryophyta</taxon>
        <taxon>Tracheophyta</taxon>
        <taxon>Spermatophyta</taxon>
        <taxon>Magnoliopsida</taxon>
        <taxon>eudicotyledons</taxon>
        <taxon>Gunneridae</taxon>
        <taxon>Pentapetalae</taxon>
        <taxon>rosids</taxon>
        <taxon>fabids</taxon>
        <taxon>Fabales</taxon>
        <taxon>Fabaceae</taxon>
        <taxon>Papilionoideae</taxon>
        <taxon>50 kb inversion clade</taxon>
        <taxon>NPAAA clade</taxon>
        <taxon>indigoferoid/millettioid clade</taxon>
        <taxon>Phaseoleae</taxon>
        <taxon>Cajanus</taxon>
    </lineage>
</organism>
<dbReference type="Pfam" id="PF01107">
    <property type="entry name" value="MP"/>
    <property type="match status" value="1"/>
</dbReference>
<dbReference type="Gramene" id="C.cajan_04679.t">
    <property type="protein sequence ID" value="C.cajan_04679.t.cds1"/>
    <property type="gene ID" value="C.cajan_04679"/>
</dbReference>
<keyword evidence="1" id="KW-0175">Coiled coil</keyword>
<evidence type="ECO:0000313" key="2">
    <source>
        <dbReference type="EMBL" id="KYP72212.1"/>
    </source>
</evidence>
<dbReference type="PANTHER" id="PTHR47599">
    <property type="entry name" value="CELL-TO-CELL MOVEMENT PROTEIN"/>
    <property type="match status" value="1"/>
</dbReference>
<dbReference type="EMBL" id="CM003604">
    <property type="protein sequence ID" value="KYP72212.1"/>
    <property type="molecule type" value="Genomic_DNA"/>
</dbReference>
<evidence type="ECO:0000313" key="3">
    <source>
        <dbReference type="Proteomes" id="UP000075243"/>
    </source>
</evidence>
<name>A0A151TYR4_CAJCA</name>
<dbReference type="OMA" id="IMTGEIQ"/>
<evidence type="ECO:0000256" key="1">
    <source>
        <dbReference type="ARBA" id="ARBA00023054"/>
    </source>
</evidence>
<keyword evidence="3" id="KW-1185">Reference proteome</keyword>
<protein>
    <submittedName>
        <fullName evidence="2">Movement protein</fullName>
    </submittedName>
</protein>
<proteinExistence type="predicted"/>
<accession>A0A151TYR4</accession>
<gene>
    <name evidence="2" type="ORF">KK1_004799</name>
</gene>
<reference evidence="2 3" key="1">
    <citation type="journal article" date="2012" name="Nat. Biotechnol.">
        <title>Draft genome sequence of pigeonpea (Cajanus cajan), an orphan legume crop of resource-poor farmers.</title>
        <authorList>
            <person name="Varshney R.K."/>
            <person name="Chen W."/>
            <person name="Li Y."/>
            <person name="Bharti A.K."/>
            <person name="Saxena R.K."/>
            <person name="Schlueter J.A."/>
            <person name="Donoghue M.T."/>
            <person name="Azam S."/>
            <person name="Fan G."/>
            <person name="Whaley A.M."/>
            <person name="Farmer A.D."/>
            <person name="Sheridan J."/>
            <person name="Iwata A."/>
            <person name="Tuteja R."/>
            <person name="Penmetsa R.V."/>
            <person name="Wu W."/>
            <person name="Upadhyaya H.D."/>
            <person name="Yang S.P."/>
            <person name="Shah T."/>
            <person name="Saxena K.B."/>
            <person name="Michael T."/>
            <person name="McCombie W.R."/>
            <person name="Yang B."/>
            <person name="Zhang G."/>
            <person name="Yang H."/>
            <person name="Wang J."/>
            <person name="Spillane C."/>
            <person name="Cook D.R."/>
            <person name="May G.D."/>
            <person name="Xu X."/>
            <person name="Jackson S.A."/>
        </authorList>
    </citation>
    <scope>NUCLEOTIDE SEQUENCE [LARGE SCALE GENOMIC DNA]</scope>
    <source>
        <strain evidence="3">cv. Asha</strain>
    </source>
</reference>
<dbReference type="InterPro" id="IPR051596">
    <property type="entry name" value="Caulimoviridae_Movement"/>
</dbReference>
<dbReference type="PANTHER" id="PTHR47599:SF3">
    <property type="entry name" value="CELL-TO-CELL MOVEMENT PROTEIN"/>
    <property type="match status" value="1"/>
</dbReference>
<sequence>MEEITYFDNEQGYQFDGLVNQIENSKLDLSENENFKQTAFKNIKRLFSRENNLKFGIMTGEIQVKIEEVNGSVALSTVDRQQIQKRIKTFPEKDQKKVKYVHISTCQILIKSTFIQGIDSPLTLILRDNRFMDREKSIIAQGNGNLRMGKIKFDVNLQIGLSLQTI</sequence>
<dbReference type="InterPro" id="IPR028919">
    <property type="entry name" value="Viral_movement"/>
</dbReference>
<dbReference type="AlphaFoldDB" id="A0A151TYR4"/>
<dbReference type="Proteomes" id="UP000075243">
    <property type="component" value="Chromosome 2"/>
</dbReference>